<dbReference type="Pfam" id="PF12874">
    <property type="entry name" value="zf-met"/>
    <property type="match status" value="1"/>
</dbReference>
<evidence type="ECO:0000313" key="11">
    <source>
        <dbReference type="EMBL" id="TGZ52627.1"/>
    </source>
</evidence>
<dbReference type="PANTHER" id="PTHR24394">
    <property type="entry name" value="ZINC FINGER PROTEIN"/>
    <property type="match status" value="1"/>
</dbReference>
<accession>A0A4S2KWY1</accession>
<feature type="transmembrane region" description="Helical" evidence="9">
    <location>
        <begin position="139"/>
        <end position="158"/>
    </location>
</feature>
<proteinExistence type="predicted"/>
<feature type="compositionally biased region" description="Polar residues" evidence="8">
    <location>
        <begin position="476"/>
        <end position="494"/>
    </location>
</feature>
<feature type="region of interest" description="Disordered" evidence="8">
    <location>
        <begin position="594"/>
        <end position="624"/>
    </location>
</feature>
<feature type="domain" description="C2H2-type" evidence="10">
    <location>
        <begin position="205"/>
        <end position="233"/>
    </location>
</feature>
<dbReference type="Pfam" id="PF13912">
    <property type="entry name" value="zf-C2H2_6"/>
    <property type="match status" value="2"/>
</dbReference>
<keyword evidence="12" id="KW-1185">Reference proteome</keyword>
<keyword evidence="4 7" id="KW-0863">Zinc-finger</keyword>
<feature type="region of interest" description="Disordered" evidence="8">
    <location>
        <begin position="403"/>
        <end position="494"/>
    </location>
</feature>
<feature type="compositionally biased region" description="Basic and acidic residues" evidence="8">
    <location>
        <begin position="1"/>
        <end position="27"/>
    </location>
</feature>
<keyword evidence="2" id="KW-0479">Metal-binding</keyword>
<evidence type="ECO:0000256" key="7">
    <source>
        <dbReference type="PROSITE-ProRule" id="PRU00042"/>
    </source>
</evidence>
<dbReference type="SUPFAM" id="SSF57667">
    <property type="entry name" value="beta-beta-alpha zinc fingers"/>
    <property type="match status" value="1"/>
</dbReference>
<dbReference type="STRING" id="300112.A0A4S2KWY1"/>
<keyword evidence="5" id="KW-0862">Zinc</keyword>
<feature type="compositionally biased region" description="Basic and acidic residues" evidence="8">
    <location>
        <begin position="720"/>
        <end position="733"/>
    </location>
</feature>
<evidence type="ECO:0000256" key="6">
    <source>
        <dbReference type="ARBA" id="ARBA00023242"/>
    </source>
</evidence>
<dbReference type="GO" id="GO:0000981">
    <property type="term" value="F:DNA-binding transcription factor activity, RNA polymerase II-specific"/>
    <property type="evidence" value="ECO:0007669"/>
    <property type="project" value="TreeGrafter"/>
</dbReference>
<dbReference type="PROSITE" id="PS00028">
    <property type="entry name" value="ZINC_FINGER_C2H2_1"/>
    <property type="match status" value="2"/>
</dbReference>
<dbReference type="GO" id="GO:0005634">
    <property type="term" value="C:nucleus"/>
    <property type="evidence" value="ECO:0007669"/>
    <property type="project" value="UniProtKB-SubCell"/>
</dbReference>
<feature type="region of interest" description="Disordered" evidence="8">
    <location>
        <begin position="529"/>
        <end position="558"/>
    </location>
</feature>
<evidence type="ECO:0000256" key="5">
    <source>
        <dbReference type="ARBA" id="ARBA00022833"/>
    </source>
</evidence>
<feature type="region of interest" description="Disordered" evidence="8">
    <location>
        <begin position="1"/>
        <end position="35"/>
    </location>
</feature>
<evidence type="ECO:0000256" key="9">
    <source>
        <dbReference type="SAM" id="Phobius"/>
    </source>
</evidence>
<feature type="compositionally biased region" description="Polar residues" evidence="8">
    <location>
        <begin position="609"/>
        <end position="624"/>
    </location>
</feature>
<keyword evidence="6" id="KW-0539">Nucleus</keyword>
<gene>
    <name evidence="11" type="ORF">DBV15_07093</name>
</gene>
<feature type="compositionally biased region" description="Low complexity" evidence="8">
    <location>
        <begin position="450"/>
        <end position="459"/>
    </location>
</feature>
<evidence type="ECO:0000256" key="8">
    <source>
        <dbReference type="SAM" id="MobiDB-lite"/>
    </source>
</evidence>
<protein>
    <recommendedName>
        <fullName evidence="10">C2H2-type domain-containing protein</fullName>
    </recommendedName>
</protein>
<dbReference type="Proteomes" id="UP000310200">
    <property type="component" value="Unassembled WGS sequence"/>
</dbReference>
<dbReference type="InterPro" id="IPR036236">
    <property type="entry name" value="Znf_C2H2_sf"/>
</dbReference>
<comment type="subcellular location">
    <subcellularLocation>
        <location evidence="1">Nucleus</location>
    </subcellularLocation>
</comment>
<organism evidence="11 12">
    <name type="scientific">Temnothorax longispinosus</name>
    <dbReference type="NCBI Taxonomy" id="300112"/>
    <lineage>
        <taxon>Eukaryota</taxon>
        <taxon>Metazoa</taxon>
        <taxon>Ecdysozoa</taxon>
        <taxon>Arthropoda</taxon>
        <taxon>Hexapoda</taxon>
        <taxon>Insecta</taxon>
        <taxon>Pterygota</taxon>
        <taxon>Neoptera</taxon>
        <taxon>Endopterygota</taxon>
        <taxon>Hymenoptera</taxon>
        <taxon>Apocrita</taxon>
        <taxon>Aculeata</taxon>
        <taxon>Formicoidea</taxon>
        <taxon>Formicidae</taxon>
        <taxon>Myrmicinae</taxon>
        <taxon>Temnothorax</taxon>
    </lineage>
</organism>
<feature type="compositionally biased region" description="Low complexity" evidence="8">
    <location>
        <begin position="536"/>
        <end position="549"/>
    </location>
</feature>
<keyword evidence="9" id="KW-0472">Membrane</keyword>
<evidence type="ECO:0000256" key="3">
    <source>
        <dbReference type="ARBA" id="ARBA00022737"/>
    </source>
</evidence>
<feature type="compositionally biased region" description="Low complexity" evidence="8">
    <location>
        <begin position="698"/>
        <end position="719"/>
    </location>
</feature>
<dbReference type="GO" id="GO:0008270">
    <property type="term" value="F:zinc ion binding"/>
    <property type="evidence" value="ECO:0007669"/>
    <property type="project" value="UniProtKB-KW"/>
</dbReference>
<evidence type="ECO:0000259" key="10">
    <source>
        <dbReference type="PROSITE" id="PS50157"/>
    </source>
</evidence>
<feature type="compositionally biased region" description="Low complexity" evidence="8">
    <location>
        <begin position="423"/>
        <end position="442"/>
    </location>
</feature>
<feature type="domain" description="C2H2-type" evidence="10">
    <location>
        <begin position="308"/>
        <end position="335"/>
    </location>
</feature>
<dbReference type="EMBL" id="QBLH01001220">
    <property type="protein sequence ID" value="TGZ52627.1"/>
    <property type="molecule type" value="Genomic_DNA"/>
</dbReference>
<evidence type="ECO:0000313" key="12">
    <source>
        <dbReference type="Proteomes" id="UP000310200"/>
    </source>
</evidence>
<evidence type="ECO:0000256" key="4">
    <source>
        <dbReference type="ARBA" id="ARBA00022771"/>
    </source>
</evidence>
<keyword evidence="3" id="KW-0677">Repeat</keyword>
<dbReference type="Gene3D" id="3.30.160.60">
    <property type="entry name" value="Classic Zinc Finger"/>
    <property type="match status" value="1"/>
</dbReference>
<reference evidence="11 12" key="1">
    <citation type="journal article" date="2019" name="Philos. Trans. R. Soc. Lond., B, Biol. Sci.">
        <title>Ant behaviour and brain gene expression of defending hosts depend on the ecological success of the intruding social parasite.</title>
        <authorList>
            <person name="Kaur R."/>
            <person name="Stoldt M."/>
            <person name="Jongepier E."/>
            <person name="Feldmeyer B."/>
            <person name="Menzel F."/>
            <person name="Bornberg-Bauer E."/>
            <person name="Foitzik S."/>
        </authorList>
    </citation>
    <scope>NUCLEOTIDE SEQUENCE [LARGE SCALE GENOMIC DNA]</scope>
    <source>
        <tissue evidence="11">Whole body</tissue>
    </source>
</reference>
<sequence length="763" mass="83067">MSMRKAENHREQDNSREEIEDAREKKAAKSKKISKSLPSELVLALSRSVSVASTRSRLSQVRNKKKDGDRFGAREKKRKECADASRRCVLTATMVVKTDVWYKLVIPCFAFPFMGEVARGRSESVVAAVYWCLNSHWSIVLFCALPVLRFWFATLWWYSLGRLSTTGAPRVPASGTSSSGPPKKELQQRVVFQQHAALIGGPNATSCPVCHKLFLGGEALMEHMKHTHKDPNASGVAKYEELSLRKVSLRLRGRPESELDEEEAAFVPWDALSCLALTLKLCRPIVPSADCTTSVAGVYLAKRRTANHPCPVCGKHYVNEGSLRKHLACHPETSQLSTSLRMWPCSVCQAVFTHESGLLSHMEHMRMDPKHQFAAQYVLSRAAAERREREILASSSLGAGLGVLGGSQSGGPQNLQQPPMCPSPSAHSDSSSGNGRLSSAGSEPGTGLLNNNNNNNNNNMASPGPSGNKLSEILRTGSQPGSAQQYHDEMQSQQQRMAVMAAVSAGLQNSVSPNLSPVDMASLAAAMRMGNNGDMSGSTQGSTGPQQQGVQASGPEQALRMHQAEALLRSQAEAALRLAVSQAAAAAASSAVGGDVRHHLGQHNGGSTSGMPGHHTNQQMSQQDTLTPDLGEALRLQEQRLEQALRLHGGDPRALSFTLAQHVWTPWASDQTTLQQNERMNQQQSQSSTERSTPLHDQQQQQQGPSSIGHHQQQQQQQQPEDRGVKRKADEMIGHVATAVPPPRLPKRAIITNEKLLKKKKQQ</sequence>
<dbReference type="InterPro" id="IPR013087">
    <property type="entry name" value="Znf_C2H2_type"/>
</dbReference>
<evidence type="ECO:0000256" key="2">
    <source>
        <dbReference type="ARBA" id="ARBA00022723"/>
    </source>
</evidence>
<dbReference type="PROSITE" id="PS50157">
    <property type="entry name" value="ZINC_FINGER_C2H2_2"/>
    <property type="match status" value="2"/>
</dbReference>
<dbReference type="PANTHER" id="PTHR24394:SF29">
    <property type="entry name" value="MYONEURIN"/>
    <property type="match status" value="1"/>
</dbReference>
<feature type="region of interest" description="Disordered" evidence="8">
    <location>
        <begin position="675"/>
        <end position="763"/>
    </location>
</feature>
<evidence type="ECO:0000256" key="1">
    <source>
        <dbReference type="ARBA" id="ARBA00004123"/>
    </source>
</evidence>
<dbReference type="AlphaFoldDB" id="A0A4S2KWY1"/>
<dbReference type="SMART" id="SM00355">
    <property type="entry name" value="ZnF_C2H2"/>
    <property type="match status" value="3"/>
</dbReference>
<keyword evidence="9" id="KW-1133">Transmembrane helix</keyword>
<comment type="caution">
    <text evidence="11">The sequence shown here is derived from an EMBL/GenBank/DDBJ whole genome shotgun (WGS) entry which is preliminary data.</text>
</comment>
<keyword evidence="9" id="KW-0812">Transmembrane</keyword>
<name>A0A4S2KWY1_9HYME</name>